<evidence type="ECO:0000313" key="3">
    <source>
        <dbReference type="Proteomes" id="UP001303222"/>
    </source>
</evidence>
<dbReference type="PANTHER" id="PTHR37451">
    <property type="entry name" value="MARVEL DOMAIN"/>
    <property type="match status" value="1"/>
</dbReference>
<dbReference type="EMBL" id="MU859123">
    <property type="protein sequence ID" value="KAK3952457.1"/>
    <property type="molecule type" value="Genomic_DNA"/>
</dbReference>
<accession>A0AAN6SFK6</accession>
<dbReference type="AlphaFoldDB" id="A0AAN6SFK6"/>
<sequence>MAASARGLTAVGVPPFPSWILYIRIAILVLSLVLLGVAAWAVSIFAGGESAAYGYTGSSGMMVFVTIWSLVVYGGSLGIQFGAPHLFYRIAGLILYILAVIFWLVGWAYAASQAAPWLDSSGWYGGAAHDYGSALAACAGLGAVAWVLSIIDLVFFILACVREVTAPKLSQAELGQVQQPTAPVAPATTFTSELPQQPAHSQQPYATQ</sequence>
<evidence type="ECO:0000256" key="1">
    <source>
        <dbReference type="SAM" id="Phobius"/>
    </source>
</evidence>
<proteinExistence type="predicted"/>
<reference evidence="2" key="2">
    <citation type="submission" date="2023-06" db="EMBL/GenBank/DDBJ databases">
        <authorList>
            <consortium name="Lawrence Berkeley National Laboratory"/>
            <person name="Mondo S.J."/>
            <person name="Hensen N."/>
            <person name="Bonometti L."/>
            <person name="Westerberg I."/>
            <person name="Brannstrom I.O."/>
            <person name="Guillou S."/>
            <person name="Cros-Aarteil S."/>
            <person name="Calhoun S."/>
            <person name="Haridas S."/>
            <person name="Kuo A."/>
            <person name="Pangilinan J."/>
            <person name="Riley R."/>
            <person name="Labutti K."/>
            <person name="Andreopoulos B."/>
            <person name="Lipzen A."/>
            <person name="Chen C."/>
            <person name="Yanf M."/>
            <person name="Daum C."/>
            <person name="Ng V."/>
            <person name="Clum A."/>
            <person name="Steindorff A."/>
            <person name="Ohm R."/>
            <person name="Martin F."/>
            <person name="Silar P."/>
            <person name="Natvig D."/>
            <person name="Lalanne C."/>
            <person name="Gautier V."/>
            <person name="Ament-Velasquez S.L."/>
            <person name="Kruys A."/>
            <person name="Hutchinson M.I."/>
            <person name="Powell A.J."/>
            <person name="Barry K."/>
            <person name="Miller A.N."/>
            <person name="Grigoriev I.V."/>
            <person name="Debuchy R."/>
            <person name="Gladieux P."/>
            <person name="Thoren M.H."/>
            <person name="Johannesson H."/>
        </authorList>
    </citation>
    <scope>NUCLEOTIDE SEQUENCE</scope>
    <source>
        <strain evidence="2">CBS 626.80</strain>
    </source>
</reference>
<organism evidence="2 3">
    <name type="scientific">Pseudoneurospora amorphoporcata</name>
    <dbReference type="NCBI Taxonomy" id="241081"/>
    <lineage>
        <taxon>Eukaryota</taxon>
        <taxon>Fungi</taxon>
        <taxon>Dikarya</taxon>
        <taxon>Ascomycota</taxon>
        <taxon>Pezizomycotina</taxon>
        <taxon>Sordariomycetes</taxon>
        <taxon>Sordariomycetidae</taxon>
        <taxon>Sordariales</taxon>
        <taxon>Sordariaceae</taxon>
        <taxon>Pseudoneurospora</taxon>
    </lineage>
</organism>
<name>A0AAN6SFK6_9PEZI</name>
<protein>
    <recommendedName>
        <fullName evidence="4">MARVEL domain-containing protein</fullName>
    </recommendedName>
</protein>
<feature type="transmembrane region" description="Helical" evidence="1">
    <location>
        <begin position="86"/>
        <end position="111"/>
    </location>
</feature>
<keyword evidence="1" id="KW-1133">Transmembrane helix</keyword>
<dbReference type="Proteomes" id="UP001303222">
    <property type="component" value="Unassembled WGS sequence"/>
</dbReference>
<reference evidence="2" key="1">
    <citation type="journal article" date="2023" name="Mol. Phylogenet. Evol.">
        <title>Genome-scale phylogeny and comparative genomics of the fungal order Sordariales.</title>
        <authorList>
            <person name="Hensen N."/>
            <person name="Bonometti L."/>
            <person name="Westerberg I."/>
            <person name="Brannstrom I.O."/>
            <person name="Guillou S."/>
            <person name="Cros-Aarteil S."/>
            <person name="Calhoun S."/>
            <person name="Haridas S."/>
            <person name="Kuo A."/>
            <person name="Mondo S."/>
            <person name="Pangilinan J."/>
            <person name="Riley R."/>
            <person name="LaButti K."/>
            <person name="Andreopoulos B."/>
            <person name="Lipzen A."/>
            <person name="Chen C."/>
            <person name="Yan M."/>
            <person name="Daum C."/>
            <person name="Ng V."/>
            <person name="Clum A."/>
            <person name="Steindorff A."/>
            <person name="Ohm R.A."/>
            <person name="Martin F."/>
            <person name="Silar P."/>
            <person name="Natvig D.O."/>
            <person name="Lalanne C."/>
            <person name="Gautier V."/>
            <person name="Ament-Velasquez S.L."/>
            <person name="Kruys A."/>
            <person name="Hutchinson M.I."/>
            <person name="Powell A.J."/>
            <person name="Barry K."/>
            <person name="Miller A.N."/>
            <person name="Grigoriev I.V."/>
            <person name="Debuchy R."/>
            <person name="Gladieux P."/>
            <person name="Hiltunen Thoren M."/>
            <person name="Johannesson H."/>
        </authorList>
    </citation>
    <scope>NUCLEOTIDE SEQUENCE</scope>
    <source>
        <strain evidence="2">CBS 626.80</strain>
    </source>
</reference>
<feature type="transmembrane region" description="Helical" evidence="1">
    <location>
        <begin position="21"/>
        <end position="46"/>
    </location>
</feature>
<feature type="transmembrane region" description="Helical" evidence="1">
    <location>
        <begin position="131"/>
        <end position="161"/>
    </location>
</feature>
<keyword evidence="3" id="KW-1185">Reference proteome</keyword>
<comment type="caution">
    <text evidence="2">The sequence shown here is derived from an EMBL/GenBank/DDBJ whole genome shotgun (WGS) entry which is preliminary data.</text>
</comment>
<keyword evidence="1" id="KW-0812">Transmembrane</keyword>
<gene>
    <name evidence="2" type="ORF">QBC32DRAFT_341387</name>
</gene>
<evidence type="ECO:0000313" key="2">
    <source>
        <dbReference type="EMBL" id="KAK3952457.1"/>
    </source>
</evidence>
<evidence type="ECO:0008006" key="4">
    <source>
        <dbReference type="Google" id="ProtNLM"/>
    </source>
</evidence>
<dbReference type="PANTHER" id="PTHR37451:SF4">
    <property type="entry name" value="MARVEL DOMAIN-CONTAINING PROTEIN"/>
    <property type="match status" value="1"/>
</dbReference>
<keyword evidence="1" id="KW-0472">Membrane</keyword>
<feature type="transmembrane region" description="Helical" evidence="1">
    <location>
        <begin position="52"/>
        <end position="74"/>
    </location>
</feature>